<keyword evidence="5" id="KW-1185">Reference proteome</keyword>
<keyword evidence="1" id="KW-0489">Methyltransferase</keyword>
<protein>
    <submittedName>
        <fullName evidence="4">O-methyltransferase</fullName>
    </submittedName>
</protein>
<dbReference type="InterPro" id="IPR029063">
    <property type="entry name" value="SAM-dependent_MTases_sf"/>
</dbReference>
<evidence type="ECO:0000256" key="2">
    <source>
        <dbReference type="ARBA" id="ARBA00022679"/>
    </source>
</evidence>
<dbReference type="PANTHER" id="PTHR43167">
    <property type="entry name" value="PUTATIVE (AFU_ORTHOLOGUE AFUA_6G01830)-RELATED"/>
    <property type="match status" value="1"/>
</dbReference>
<comment type="caution">
    <text evidence="4">The sequence shown here is derived from an EMBL/GenBank/DDBJ whole genome shotgun (WGS) entry which is preliminary data.</text>
</comment>
<evidence type="ECO:0000256" key="3">
    <source>
        <dbReference type="ARBA" id="ARBA00022691"/>
    </source>
</evidence>
<dbReference type="GO" id="GO:0032259">
    <property type="term" value="P:methylation"/>
    <property type="evidence" value="ECO:0007669"/>
    <property type="project" value="UniProtKB-KW"/>
</dbReference>
<dbReference type="InterPro" id="IPR002935">
    <property type="entry name" value="SAM_O-MeTrfase"/>
</dbReference>
<dbReference type="GeneID" id="68573538"/>
<dbReference type="Gene3D" id="3.40.50.150">
    <property type="entry name" value="Vaccinia Virus protein VP39"/>
    <property type="match status" value="1"/>
</dbReference>
<dbReference type="Proteomes" id="UP001500194">
    <property type="component" value="Unassembled WGS sequence"/>
</dbReference>
<dbReference type="AlphaFoldDB" id="A0AAV3T179"/>
<evidence type="ECO:0000256" key="1">
    <source>
        <dbReference type="ARBA" id="ARBA00022603"/>
    </source>
</evidence>
<organism evidence="4 5">
    <name type="scientific">Salarchaeum japonicum</name>
    <dbReference type="NCBI Taxonomy" id="555573"/>
    <lineage>
        <taxon>Archaea</taxon>
        <taxon>Methanobacteriati</taxon>
        <taxon>Methanobacteriota</taxon>
        <taxon>Stenosarchaea group</taxon>
        <taxon>Halobacteria</taxon>
        <taxon>Halobacteriales</taxon>
        <taxon>Halobacteriaceae</taxon>
    </lineage>
</organism>
<keyword evidence="3" id="KW-0949">S-adenosyl-L-methionine</keyword>
<accession>A0AAV3T179</accession>
<gene>
    <name evidence="4" type="ORF">GCM10009019_17860</name>
</gene>
<evidence type="ECO:0000313" key="4">
    <source>
        <dbReference type="EMBL" id="GAA0654655.1"/>
    </source>
</evidence>
<dbReference type="SUPFAM" id="SSF53335">
    <property type="entry name" value="S-adenosyl-L-methionine-dependent methyltransferases"/>
    <property type="match status" value="1"/>
</dbReference>
<dbReference type="PROSITE" id="PS51682">
    <property type="entry name" value="SAM_OMT_I"/>
    <property type="match status" value="1"/>
</dbReference>
<dbReference type="PANTHER" id="PTHR43167:SF1">
    <property type="entry name" value="PUTATIVE (AFU_ORTHOLOGUE AFUA_6G01830)-RELATED"/>
    <property type="match status" value="1"/>
</dbReference>
<sequence length="217" mass="23142">MSDVLTDAAADAVRAGNADPDPVLAEMTDYGRDEHFPIVGPDAGRFLRLLARLTGAERVFEFGSGFGYSAAWVADALPADGELVLTDFDPENLQKAREFLDQTGDIEKCVFEAGDAFETFDARDGPYDLVFVDCQKTRYAEALDRAVPELRDGAVVVADNVLDGPASPADLRDAFAGDAPSDAAAGIAEYVEKVRSAPFETAIVPLGEGLSVSRYSP</sequence>
<name>A0AAV3T179_9EURY</name>
<keyword evidence="2" id="KW-0808">Transferase</keyword>
<reference evidence="4 5" key="1">
    <citation type="journal article" date="2019" name="Int. J. Syst. Evol. Microbiol.">
        <title>The Global Catalogue of Microorganisms (GCM) 10K type strain sequencing project: providing services to taxonomists for standard genome sequencing and annotation.</title>
        <authorList>
            <consortium name="The Broad Institute Genomics Platform"/>
            <consortium name="The Broad Institute Genome Sequencing Center for Infectious Disease"/>
            <person name="Wu L."/>
            <person name="Ma J."/>
        </authorList>
    </citation>
    <scope>NUCLEOTIDE SEQUENCE [LARGE SCALE GENOMIC DNA]</scope>
    <source>
        <strain evidence="4 5">JCM 16327</strain>
    </source>
</reference>
<dbReference type="CDD" id="cd02440">
    <property type="entry name" value="AdoMet_MTases"/>
    <property type="match status" value="1"/>
</dbReference>
<dbReference type="Pfam" id="PF01596">
    <property type="entry name" value="Methyltransf_3"/>
    <property type="match status" value="1"/>
</dbReference>
<evidence type="ECO:0000313" key="5">
    <source>
        <dbReference type="Proteomes" id="UP001500194"/>
    </source>
</evidence>
<dbReference type="RefSeq" id="WP_227260388.1">
    <property type="nucleotide sequence ID" value="NZ_BAAADU010000002.1"/>
</dbReference>
<dbReference type="GO" id="GO:0008171">
    <property type="term" value="F:O-methyltransferase activity"/>
    <property type="evidence" value="ECO:0007669"/>
    <property type="project" value="InterPro"/>
</dbReference>
<dbReference type="EMBL" id="BAAADU010000002">
    <property type="protein sequence ID" value="GAA0654655.1"/>
    <property type="molecule type" value="Genomic_DNA"/>
</dbReference>
<proteinExistence type="predicted"/>